<proteinExistence type="predicted"/>
<keyword evidence="3" id="KW-1185">Reference proteome</keyword>
<evidence type="ECO:0000313" key="3">
    <source>
        <dbReference type="Proteomes" id="UP000575068"/>
    </source>
</evidence>
<accession>A0A840HUL8</accession>
<protein>
    <submittedName>
        <fullName evidence="2">Uncharacterized protein</fullName>
    </submittedName>
</protein>
<reference evidence="2 3" key="1">
    <citation type="submission" date="2020-08" db="EMBL/GenBank/DDBJ databases">
        <title>Genomic Encyclopedia of Type Strains, Phase IV (KMG-IV): sequencing the most valuable type-strain genomes for metagenomic binning, comparative biology and taxonomic classification.</title>
        <authorList>
            <person name="Goeker M."/>
        </authorList>
    </citation>
    <scope>NUCLEOTIDE SEQUENCE [LARGE SCALE GENOMIC DNA]</scope>
    <source>
        <strain evidence="2 3">DSM 7465</strain>
    </source>
</reference>
<gene>
    <name evidence="2" type="ORF">HNQ99_001585</name>
</gene>
<dbReference type="RefSeq" id="WP_184475088.1">
    <property type="nucleotide sequence ID" value="NZ_JACHOV010000005.1"/>
</dbReference>
<name>A0A840HUL8_9SPHN</name>
<sequence length="62" mass="6562">MAALSRVDIETSEPQASMAELIPFPATGSRSARAKLEDMASMCVGYLSLLGFVSGMALLIVR</sequence>
<evidence type="ECO:0000313" key="2">
    <source>
        <dbReference type="EMBL" id="MBB4641280.1"/>
    </source>
</evidence>
<feature type="transmembrane region" description="Helical" evidence="1">
    <location>
        <begin position="39"/>
        <end position="61"/>
    </location>
</feature>
<dbReference type="AlphaFoldDB" id="A0A840HUL8"/>
<dbReference type="Proteomes" id="UP000575068">
    <property type="component" value="Unassembled WGS sequence"/>
</dbReference>
<comment type="caution">
    <text evidence="2">The sequence shown here is derived from an EMBL/GenBank/DDBJ whole genome shotgun (WGS) entry which is preliminary data.</text>
</comment>
<keyword evidence="1" id="KW-1133">Transmembrane helix</keyword>
<keyword evidence="1" id="KW-0472">Membrane</keyword>
<organism evidence="2 3">
    <name type="scientific">Rhizorhapis suberifaciens</name>
    <name type="common">corky root of lettuce</name>
    <dbReference type="NCBI Taxonomy" id="13656"/>
    <lineage>
        <taxon>Bacteria</taxon>
        <taxon>Pseudomonadati</taxon>
        <taxon>Pseudomonadota</taxon>
        <taxon>Alphaproteobacteria</taxon>
        <taxon>Sphingomonadales</taxon>
        <taxon>Sphingomonadaceae</taxon>
        <taxon>Rhizorhapis</taxon>
    </lineage>
</organism>
<evidence type="ECO:0000256" key="1">
    <source>
        <dbReference type="SAM" id="Phobius"/>
    </source>
</evidence>
<dbReference type="EMBL" id="JACHOV010000005">
    <property type="protein sequence ID" value="MBB4641280.1"/>
    <property type="molecule type" value="Genomic_DNA"/>
</dbReference>
<keyword evidence="1" id="KW-0812">Transmembrane</keyword>